<evidence type="ECO:0000313" key="3">
    <source>
        <dbReference type="Proteomes" id="UP000288805"/>
    </source>
</evidence>
<accession>A0A438JXG5</accession>
<organism evidence="2 3">
    <name type="scientific">Vitis vinifera</name>
    <name type="common">Grape</name>
    <dbReference type="NCBI Taxonomy" id="29760"/>
    <lineage>
        <taxon>Eukaryota</taxon>
        <taxon>Viridiplantae</taxon>
        <taxon>Streptophyta</taxon>
        <taxon>Embryophyta</taxon>
        <taxon>Tracheophyta</taxon>
        <taxon>Spermatophyta</taxon>
        <taxon>Magnoliopsida</taxon>
        <taxon>eudicotyledons</taxon>
        <taxon>Gunneridae</taxon>
        <taxon>Pentapetalae</taxon>
        <taxon>rosids</taxon>
        <taxon>Vitales</taxon>
        <taxon>Vitaceae</taxon>
        <taxon>Viteae</taxon>
        <taxon>Vitis</taxon>
    </lineage>
</organism>
<dbReference type="AlphaFoldDB" id="A0A438JXG5"/>
<dbReference type="Proteomes" id="UP000288805">
    <property type="component" value="Unassembled WGS sequence"/>
</dbReference>
<evidence type="ECO:0000313" key="2">
    <source>
        <dbReference type="EMBL" id="RVX13629.1"/>
    </source>
</evidence>
<name>A0A438JXG5_VITVI</name>
<evidence type="ECO:0000256" key="1">
    <source>
        <dbReference type="SAM" id="MobiDB-lite"/>
    </source>
</evidence>
<feature type="region of interest" description="Disordered" evidence="1">
    <location>
        <begin position="21"/>
        <end position="56"/>
    </location>
</feature>
<comment type="caution">
    <text evidence="2">The sequence shown here is derived from an EMBL/GenBank/DDBJ whole genome shotgun (WGS) entry which is preliminary data.</text>
</comment>
<protein>
    <submittedName>
        <fullName evidence="2">Uncharacterized protein</fullName>
    </submittedName>
</protein>
<gene>
    <name evidence="2" type="ORF">CK203_010080</name>
</gene>
<reference evidence="2 3" key="1">
    <citation type="journal article" date="2018" name="PLoS Genet.">
        <title>Population sequencing reveals clonal diversity and ancestral inbreeding in the grapevine cultivar Chardonnay.</title>
        <authorList>
            <person name="Roach M.J."/>
            <person name="Johnson D.L."/>
            <person name="Bohlmann J."/>
            <person name="van Vuuren H.J."/>
            <person name="Jones S.J."/>
            <person name="Pretorius I.S."/>
            <person name="Schmidt S.A."/>
            <person name="Borneman A.R."/>
        </authorList>
    </citation>
    <scope>NUCLEOTIDE SEQUENCE [LARGE SCALE GENOMIC DNA]</scope>
    <source>
        <strain evidence="3">cv. Chardonnay</strain>
        <tissue evidence="2">Leaf</tissue>
    </source>
</reference>
<feature type="compositionally biased region" description="Basic and acidic residues" evidence="1">
    <location>
        <begin position="24"/>
        <end position="39"/>
    </location>
</feature>
<dbReference type="EMBL" id="QGNW01000023">
    <property type="protein sequence ID" value="RVX13629.1"/>
    <property type="molecule type" value="Genomic_DNA"/>
</dbReference>
<sequence length="88" mass="9477">MRLGYGEEGGSSWLIAVKRAFRSPTKETDKRGGRRREEHDREEDEKSVDDGGGVAPVNDDVSAAACRATPCDCGGGGYCSCRRGVKIQ</sequence>
<proteinExistence type="predicted"/>